<dbReference type="InterPro" id="IPR021225">
    <property type="entry name" value="Tlde1_dom"/>
</dbReference>
<keyword evidence="3" id="KW-1185">Reference proteome</keyword>
<evidence type="ECO:0000313" key="3">
    <source>
        <dbReference type="Proteomes" id="UP000243096"/>
    </source>
</evidence>
<proteinExistence type="predicted"/>
<sequence length="160" mass="18021">MSISCRFTLNNRHFSELSCNGVGSFKAFSGKDSGRNNRAAVTQPNIGPLPPNRYYIVDRESGGLRSQIRDFFLKYGYGTDRSTWFALYRDDGVTDDWTIIQGVRRGNFRLHPIGPRRTSNGCITLANPDDFKNLYDHLKASPTIPVPGRSIRAYGTVDVR</sequence>
<protein>
    <submittedName>
        <fullName evidence="2">Uncharacterized protein DUF2778</fullName>
    </submittedName>
</protein>
<organism evidence="2 3">
    <name type="scientific">Mycetohabitans endofungorum</name>
    <dbReference type="NCBI Taxonomy" id="417203"/>
    <lineage>
        <taxon>Bacteria</taxon>
        <taxon>Pseudomonadati</taxon>
        <taxon>Pseudomonadota</taxon>
        <taxon>Betaproteobacteria</taxon>
        <taxon>Burkholderiales</taxon>
        <taxon>Burkholderiaceae</taxon>
        <taxon>Mycetohabitans</taxon>
    </lineage>
</organism>
<name>A0A2P5K760_9BURK</name>
<evidence type="ECO:0000313" key="2">
    <source>
        <dbReference type="EMBL" id="PPB81898.1"/>
    </source>
</evidence>
<dbReference type="Pfam" id="PF10908">
    <property type="entry name" value="Tlde1_dom"/>
    <property type="match status" value="1"/>
</dbReference>
<comment type="caution">
    <text evidence="2">The sequence shown here is derived from an EMBL/GenBank/DDBJ whole genome shotgun (WGS) entry which is preliminary data.</text>
</comment>
<dbReference type="Proteomes" id="UP000243096">
    <property type="component" value="Unassembled WGS sequence"/>
</dbReference>
<dbReference type="EMBL" id="PRDW01000018">
    <property type="protein sequence ID" value="PPB81898.1"/>
    <property type="molecule type" value="Genomic_DNA"/>
</dbReference>
<dbReference type="AlphaFoldDB" id="A0A2P5K760"/>
<reference evidence="2 3" key="1">
    <citation type="submission" date="2018-01" db="EMBL/GenBank/DDBJ databases">
        <title>Genomic Encyclopedia of Type Strains, Phase III (KMG-III): the genomes of soil and plant-associated and newly described type strains.</title>
        <authorList>
            <person name="Whitman W."/>
        </authorList>
    </citation>
    <scope>NUCLEOTIDE SEQUENCE [LARGE SCALE GENOMIC DNA]</scope>
    <source>
        <strain evidence="2 3">HKI456</strain>
    </source>
</reference>
<evidence type="ECO:0000259" key="1">
    <source>
        <dbReference type="Pfam" id="PF10908"/>
    </source>
</evidence>
<accession>A0A2P5K760</accession>
<feature type="domain" description="Tlde1" evidence="1">
    <location>
        <begin position="24"/>
        <end position="148"/>
    </location>
</feature>
<dbReference type="OrthoDB" id="6490254at2"/>
<gene>
    <name evidence="2" type="ORF">B0O95_11814</name>
</gene>